<feature type="region of interest" description="Disordered" evidence="1">
    <location>
        <begin position="123"/>
        <end position="177"/>
    </location>
</feature>
<feature type="region of interest" description="Disordered" evidence="1">
    <location>
        <begin position="228"/>
        <end position="249"/>
    </location>
</feature>
<name>A0A4R4ZW04_9ACTN</name>
<dbReference type="PROSITE" id="PS51257">
    <property type="entry name" value="PROKAR_LIPOPROTEIN"/>
    <property type="match status" value="1"/>
</dbReference>
<comment type="caution">
    <text evidence="2">The sequence shown here is derived from an EMBL/GenBank/DDBJ whole genome shotgun (WGS) entry which is preliminary data.</text>
</comment>
<dbReference type="EMBL" id="SMKU01000494">
    <property type="protein sequence ID" value="TDD63371.1"/>
    <property type="molecule type" value="Genomic_DNA"/>
</dbReference>
<dbReference type="OrthoDB" id="4800194at2"/>
<accession>A0A4R4ZW04</accession>
<evidence type="ECO:0000313" key="2">
    <source>
        <dbReference type="EMBL" id="TDD63371.1"/>
    </source>
</evidence>
<organism evidence="2 3">
    <name type="scientific">Actinomadura rubrisoli</name>
    <dbReference type="NCBI Taxonomy" id="2530368"/>
    <lineage>
        <taxon>Bacteria</taxon>
        <taxon>Bacillati</taxon>
        <taxon>Actinomycetota</taxon>
        <taxon>Actinomycetes</taxon>
        <taxon>Streptosporangiales</taxon>
        <taxon>Thermomonosporaceae</taxon>
        <taxon>Actinomadura</taxon>
    </lineage>
</organism>
<proteinExistence type="predicted"/>
<feature type="compositionally biased region" description="Basic and acidic residues" evidence="1">
    <location>
        <begin position="134"/>
        <end position="147"/>
    </location>
</feature>
<keyword evidence="3" id="KW-1185">Reference proteome</keyword>
<dbReference type="Proteomes" id="UP000294513">
    <property type="component" value="Unassembled WGS sequence"/>
</dbReference>
<evidence type="ECO:0000256" key="1">
    <source>
        <dbReference type="SAM" id="MobiDB-lite"/>
    </source>
</evidence>
<dbReference type="AlphaFoldDB" id="A0A4R4ZW04"/>
<evidence type="ECO:0000313" key="3">
    <source>
        <dbReference type="Proteomes" id="UP000294513"/>
    </source>
</evidence>
<gene>
    <name evidence="2" type="ORF">E1298_43830</name>
</gene>
<dbReference type="RefSeq" id="WP_131903289.1">
    <property type="nucleotide sequence ID" value="NZ_SMKU01000494.1"/>
</dbReference>
<protein>
    <submittedName>
        <fullName evidence="2">Uncharacterized protein</fullName>
    </submittedName>
</protein>
<sequence length="310" mass="32969">MKIVRSSHHSRRIRWIAAVVTLSAVAGCGTEKVAAGNRSSDEPPLGPIPTVTSNAHIPLPLDSYILSIDEVGLIEKARAIGARDCLRSLGFGASSTAALAAIDPTDADERVVEYLDPDIAAKRGYGGITPPDEGETKAGRAAPDADSHLGAAYLGTRKSTPKGRSIPDGGCFAEGDRKVKEGTGTLELDPRSVRTSGTVAVMKDSRYRAAVSQWSSCMKARDLDYDAPESARLDPDWDKRPTAEPPSERERHVAAADAACRQQTNIVGIAVAVETAHQSKLINENREKLEAGKTVVAQWLRNANAIIAKG</sequence>
<reference evidence="2 3" key="1">
    <citation type="submission" date="2019-03" db="EMBL/GenBank/DDBJ databases">
        <title>Draft genome sequences of novel Actinobacteria.</title>
        <authorList>
            <person name="Sahin N."/>
            <person name="Ay H."/>
            <person name="Saygin H."/>
        </authorList>
    </citation>
    <scope>NUCLEOTIDE SEQUENCE [LARGE SCALE GENOMIC DNA]</scope>
    <source>
        <strain evidence="2 3">H3C3</strain>
    </source>
</reference>